<dbReference type="GO" id="GO:0070006">
    <property type="term" value="F:metalloaminopeptidase activity"/>
    <property type="evidence" value="ECO:0007669"/>
    <property type="project" value="UniProtKB-ARBA"/>
</dbReference>
<keyword evidence="9 13" id="KW-0862">Zinc</keyword>
<dbReference type="InterPro" id="IPR045357">
    <property type="entry name" value="Aminopeptidase_N-like_N"/>
</dbReference>
<feature type="active site" description="Proton donor" evidence="11">
    <location>
        <position position="384"/>
    </location>
</feature>
<evidence type="ECO:0000256" key="14">
    <source>
        <dbReference type="RuleBase" id="RU361141"/>
    </source>
</evidence>
<evidence type="ECO:0000256" key="9">
    <source>
        <dbReference type="ARBA" id="ARBA00022833"/>
    </source>
</evidence>
<evidence type="ECO:0000256" key="13">
    <source>
        <dbReference type="PIRSR" id="PIRSR612777-3"/>
    </source>
</evidence>
<dbReference type="Pfam" id="PF17900">
    <property type="entry name" value="Peptidase_M1_N"/>
    <property type="match status" value="1"/>
</dbReference>
<keyword evidence="17" id="KW-1185">Reference proteome</keyword>
<dbReference type="InterPro" id="IPR014782">
    <property type="entry name" value="Peptidase_M1_dom"/>
</dbReference>
<dbReference type="Proteomes" id="UP001497623">
    <property type="component" value="Unassembled WGS sequence"/>
</dbReference>
<feature type="active site" description="Proton acceptor" evidence="11">
    <location>
        <position position="297"/>
    </location>
</feature>
<keyword evidence="7 13" id="KW-0479">Metal-binding</keyword>
<dbReference type="GO" id="GO:0004463">
    <property type="term" value="F:leukotriene-A4 hydrolase activity"/>
    <property type="evidence" value="ECO:0007669"/>
    <property type="project" value="UniProtKB-EC"/>
</dbReference>
<feature type="binding site" evidence="13">
    <location>
        <position position="319"/>
    </location>
    <ligand>
        <name>Zn(2+)</name>
        <dbReference type="ChEBI" id="CHEBI:29105"/>
        <note>catalytic</note>
    </ligand>
</feature>
<dbReference type="GO" id="GO:0005886">
    <property type="term" value="C:plasma membrane"/>
    <property type="evidence" value="ECO:0007669"/>
    <property type="project" value="UniProtKB-SubCell"/>
</dbReference>
<keyword evidence="5 14" id="KW-0963">Cytoplasm</keyword>
<dbReference type="Gene3D" id="3.30.2010.30">
    <property type="match status" value="1"/>
</dbReference>
<evidence type="ECO:0000256" key="7">
    <source>
        <dbReference type="ARBA" id="ARBA00022723"/>
    </source>
</evidence>
<comment type="subcellular location">
    <subcellularLocation>
        <location evidence="2">Cell membrane</location>
        <topology evidence="2">Lipid-anchor</topology>
        <topology evidence="2">GPI-anchor</topology>
    </subcellularLocation>
    <subcellularLocation>
        <location evidence="1 14">Cytoplasm</location>
    </subcellularLocation>
</comment>
<dbReference type="Gene3D" id="2.60.40.1730">
    <property type="entry name" value="tricorn interacting facor f3 domain"/>
    <property type="match status" value="1"/>
</dbReference>
<dbReference type="EMBL" id="CAXKWB010000115">
    <property type="protein sequence ID" value="CAL4059387.1"/>
    <property type="molecule type" value="Genomic_DNA"/>
</dbReference>
<dbReference type="FunFam" id="1.25.40.320:FF:000001">
    <property type="entry name" value="Leukotriene A(4) hydrolase"/>
    <property type="match status" value="1"/>
</dbReference>
<dbReference type="AlphaFoldDB" id="A0AAV2PJ66"/>
<evidence type="ECO:0000256" key="10">
    <source>
        <dbReference type="ARBA" id="ARBA00023049"/>
    </source>
</evidence>
<dbReference type="FunFam" id="2.60.40.1730:FF:000004">
    <property type="entry name" value="Leukotriene A(4) hydrolase"/>
    <property type="match status" value="1"/>
</dbReference>
<comment type="caution">
    <text evidence="16">The sequence shown here is derived from an EMBL/GenBank/DDBJ whole genome shotgun (WGS) entry which is preliminary data.</text>
</comment>
<dbReference type="InterPro" id="IPR015211">
    <property type="entry name" value="Peptidase_M1_C"/>
</dbReference>
<dbReference type="FunFam" id="1.10.390.10:FF:000003">
    <property type="entry name" value="Leukotriene A(4) hydrolase"/>
    <property type="match status" value="1"/>
</dbReference>
<comment type="pathway">
    <text evidence="3 14">Lipid metabolism; leukotriene B4 biosynthesis.</text>
</comment>
<protein>
    <recommendedName>
        <fullName evidence="14">Leukotriene A(4) hydrolase</fullName>
        <shortName evidence="14">LTA-4 hydrolase</shortName>
        <ecNumber evidence="14">3.3.2.6</ecNumber>
    </recommendedName>
</protein>
<dbReference type="InterPro" id="IPR012777">
    <property type="entry name" value="LTA4H"/>
</dbReference>
<dbReference type="EC" id="3.3.2.6" evidence="14"/>
<dbReference type="InterPro" id="IPR049980">
    <property type="entry name" value="LTA4H_cat"/>
</dbReference>
<evidence type="ECO:0000256" key="2">
    <source>
        <dbReference type="ARBA" id="ARBA00004609"/>
    </source>
</evidence>
<gene>
    <name evidence="16" type="ORF">MNOR_LOCUS509</name>
</gene>
<sequence length="612" mass="70401">MSRLSPNDPNSYSRPDEACVTNLHLEWLIDFCSKTISGSVTLGVERRKDVSSHLILDSKNLNISAVKDEETGQVLSFSLGEAHPNFGSELRITLPSHAPDKNKFKIRIEYSTSPKSSALQWLLPEQTAGKKHPYLFSQCQAIHCRSLIPIQDTPGVKATYTAEVSAPKELVVLMSALREEHIEKGTNTMYKFRQPVQMPSYLIAIAVGALESRNVGPRSNVWSEKELIDQVSYEFAETEKMLFTAELICGEYVWSQYDLLILPPSFPYGGMENPCLTFVTPTLLAGDRSLVDVVAHEISHSWTGNLVTNSQWEHFWLNEGFTMFVERKICGRLHGETARHFSAIRGWKDLADCIKSRGEEDPLTCLVPDLTGIDPDDAFSTVPYEKGHTFLWYLETLVGGPKEFEPFLKAYIEKFKYKCLTSEMFKSFLLEFFVDKKSVFDEVDWNTWWKTPGMPPIKPQFDETLSTACTELQMRWMAWYVGTEFPFHADDFKNLSTDQAIMFLQQLLEEEPLPIVKLEKMDEVYSLSSFNNAEIRYRWIRLGLKAHWELRVEDALKMVTEQGRMKFVRPLYRDLYAWEEFRPKAIATFNANKKFMMHVAEYVIAKDLHLSE</sequence>
<dbReference type="InterPro" id="IPR034015">
    <property type="entry name" value="M1_LTA4H"/>
</dbReference>
<evidence type="ECO:0000256" key="8">
    <source>
        <dbReference type="ARBA" id="ARBA00022801"/>
    </source>
</evidence>
<feature type="binding site" evidence="12">
    <location>
        <begin position="138"/>
        <end position="140"/>
    </location>
    <ligand>
        <name>a peptide</name>
        <dbReference type="ChEBI" id="CHEBI:60466"/>
    </ligand>
</feature>
<dbReference type="Pfam" id="PF09127">
    <property type="entry name" value="Leuk-A4-hydro_C"/>
    <property type="match status" value="1"/>
</dbReference>
<keyword evidence="14" id="KW-0434">Leukotriene biosynthesis</keyword>
<keyword evidence="6 14" id="KW-0645">Protease</keyword>
<evidence type="ECO:0000313" key="16">
    <source>
        <dbReference type="EMBL" id="CAL4059387.1"/>
    </source>
</evidence>
<dbReference type="GO" id="GO:0008270">
    <property type="term" value="F:zinc ion binding"/>
    <property type="evidence" value="ECO:0007669"/>
    <property type="project" value="InterPro"/>
</dbReference>
<evidence type="ECO:0000256" key="3">
    <source>
        <dbReference type="ARBA" id="ARBA00004716"/>
    </source>
</evidence>
<comment type="cofactor">
    <cofactor evidence="13 14">
        <name>Zn(2+)</name>
        <dbReference type="ChEBI" id="CHEBI:29105"/>
    </cofactor>
    <text evidence="13 14">Binds 1 zinc ion per subunit.</text>
</comment>
<dbReference type="PRINTS" id="PR00756">
    <property type="entry name" value="ALADIPTASE"/>
</dbReference>
<evidence type="ECO:0000259" key="15">
    <source>
        <dbReference type="SMART" id="SM01263"/>
    </source>
</evidence>
<dbReference type="InterPro" id="IPR001930">
    <property type="entry name" value="Peptidase_M1"/>
</dbReference>
<dbReference type="GO" id="GO:0004301">
    <property type="term" value="F:epoxide hydrolase activity"/>
    <property type="evidence" value="ECO:0007669"/>
    <property type="project" value="TreeGrafter"/>
</dbReference>
<dbReference type="SMART" id="SM01263">
    <property type="entry name" value="Leuk-A4-hydro_C"/>
    <property type="match status" value="1"/>
</dbReference>
<dbReference type="Gene3D" id="1.25.40.320">
    <property type="entry name" value="Peptidase M1, leukotriene A4 hydrolase/aminopeptidase C-terminal domain"/>
    <property type="match status" value="1"/>
</dbReference>
<organism evidence="16 17">
    <name type="scientific">Meganyctiphanes norvegica</name>
    <name type="common">Northern krill</name>
    <name type="synonym">Thysanopoda norvegica</name>
    <dbReference type="NCBI Taxonomy" id="48144"/>
    <lineage>
        <taxon>Eukaryota</taxon>
        <taxon>Metazoa</taxon>
        <taxon>Ecdysozoa</taxon>
        <taxon>Arthropoda</taxon>
        <taxon>Crustacea</taxon>
        <taxon>Multicrustacea</taxon>
        <taxon>Malacostraca</taxon>
        <taxon>Eumalacostraca</taxon>
        <taxon>Eucarida</taxon>
        <taxon>Euphausiacea</taxon>
        <taxon>Euphausiidae</taxon>
        <taxon>Meganyctiphanes</taxon>
    </lineage>
</organism>
<dbReference type="FunFam" id="3.30.2010.30:FF:000001">
    <property type="entry name" value="Leukotriene A(4) hydrolase"/>
    <property type="match status" value="1"/>
</dbReference>
<keyword evidence="10 14" id="KW-0482">Metalloprotease</keyword>
<proteinExistence type="inferred from homology"/>
<dbReference type="SUPFAM" id="SSF48371">
    <property type="entry name" value="ARM repeat"/>
    <property type="match status" value="1"/>
</dbReference>
<dbReference type="GO" id="GO:0019370">
    <property type="term" value="P:leukotriene biosynthetic process"/>
    <property type="evidence" value="ECO:0007669"/>
    <property type="project" value="UniProtKB-KW"/>
</dbReference>
<comment type="similarity">
    <text evidence="4 14">Belongs to the peptidase M1 family.</text>
</comment>
<evidence type="ECO:0000256" key="4">
    <source>
        <dbReference type="ARBA" id="ARBA00010136"/>
    </source>
</evidence>
<name>A0AAV2PJ66_MEGNR</name>
<feature type="binding site" evidence="13">
    <location>
        <position position="296"/>
    </location>
    <ligand>
        <name>Zn(2+)</name>
        <dbReference type="ChEBI" id="CHEBI:29105"/>
        <note>catalytic</note>
    </ligand>
</feature>
<dbReference type="InterPro" id="IPR042097">
    <property type="entry name" value="Aminopeptidase_N-like_N_sf"/>
</dbReference>
<dbReference type="NCBIfam" id="TIGR02411">
    <property type="entry name" value="leuko_A4_hydro"/>
    <property type="match status" value="1"/>
</dbReference>
<feature type="binding site" evidence="12">
    <location>
        <begin position="564"/>
        <end position="566"/>
    </location>
    <ligand>
        <name>a peptide</name>
        <dbReference type="ChEBI" id="CHEBI:60466"/>
    </ligand>
</feature>
<dbReference type="GO" id="GO:0005829">
    <property type="term" value="C:cytosol"/>
    <property type="evidence" value="ECO:0007669"/>
    <property type="project" value="TreeGrafter"/>
</dbReference>
<dbReference type="GO" id="GO:0043171">
    <property type="term" value="P:peptide catabolic process"/>
    <property type="evidence" value="ECO:0007669"/>
    <property type="project" value="TreeGrafter"/>
</dbReference>
<evidence type="ECO:0000256" key="11">
    <source>
        <dbReference type="PIRSR" id="PIRSR612777-1"/>
    </source>
</evidence>
<feature type="domain" description="Peptidase M1 leukotriene A4 hydrolase/aminopeptidase C-terminal" evidence="15">
    <location>
        <begin position="464"/>
        <end position="608"/>
    </location>
</feature>
<evidence type="ECO:0000256" key="12">
    <source>
        <dbReference type="PIRSR" id="PIRSR612777-2"/>
    </source>
</evidence>
<accession>A0AAV2PJ66</accession>
<comment type="catalytic activity">
    <reaction evidence="14">
        <text>leukotriene A4 + H2O = leukotriene B4</text>
        <dbReference type="Rhea" id="RHEA:22324"/>
        <dbReference type="ChEBI" id="CHEBI:15377"/>
        <dbReference type="ChEBI" id="CHEBI:57461"/>
        <dbReference type="ChEBI" id="CHEBI:57463"/>
        <dbReference type="EC" id="3.3.2.6"/>
    </reaction>
</comment>
<evidence type="ECO:0000256" key="6">
    <source>
        <dbReference type="ARBA" id="ARBA00022670"/>
    </source>
</evidence>
<dbReference type="CDD" id="cd09599">
    <property type="entry name" value="M1_LTA4H"/>
    <property type="match status" value="1"/>
</dbReference>
<evidence type="ECO:0000256" key="1">
    <source>
        <dbReference type="ARBA" id="ARBA00004496"/>
    </source>
</evidence>
<feature type="non-terminal residue" evidence="16">
    <location>
        <position position="612"/>
    </location>
</feature>
<evidence type="ECO:0000313" key="17">
    <source>
        <dbReference type="Proteomes" id="UP001497623"/>
    </source>
</evidence>
<dbReference type="Pfam" id="PF01433">
    <property type="entry name" value="Peptidase_M1"/>
    <property type="match status" value="1"/>
</dbReference>
<dbReference type="Gene3D" id="1.10.390.10">
    <property type="entry name" value="Neutral Protease Domain 2"/>
    <property type="match status" value="1"/>
</dbReference>
<dbReference type="SUPFAM" id="SSF63737">
    <property type="entry name" value="Leukotriene A4 hydrolase N-terminal domain"/>
    <property type="match status" value="1"/>
</dbReference>
<dbReference type="InterPro" id="IPR027268">
    <property type="entry name" value="Peptidase_M4/M1_CTD_sf"/>
</dbReference>
<reference evidence="16 17" key="1">
    <citation type="submission" date="2024-05" db="EMBL/GenBank/DDBJ databases">
        <authorList>
            <person name="Wallberg A."/>
        </authorList>
    </citation>
    <scope>NUCLEOTIDE SEQUENCE [LARGE SCALE GENOMIC DNA]</scope>
</reference>
<dbReference type="InterPro" id="IPR038502">
    <property type="entry name" value="M1_LTA-4_hydro/amino_C_sf"/>
</dbReference>
<feature type="binding site" evidence="12">
    <location>
        <begin position="267"/>
        <end position="272"/>
    </location>
    <ligand>
        <name>a peptide</name>
        <dbReference type="ChEBI" id="CHEBI:60466"/>
    </ligand>
</feature>
<dbReference type="InterPro" id="IPR016024">
    <property type="entry name" value="ARM-type_fold"/>
</dbReference>
<dbReference type="PANTHER" id="PTHR45726">
    <property type="entry name" value="LEUKOTRIENE A-4 HYDROLASE"/>
    <property type="match status" value="1"/>
</dbReference>
<dbReference type="PANTHER" id="PTHR45726:SF3">
    <property type="entry name" value="LEUKOTRIENE A-4 HYDROLASE"/>
    <property type="match status" value="1"/>
</dbReference>
<dbReference type="GO" id="GO:0006508">
    <property type="term" value="P:proteolysis"/>
    <property type="evidence" value="ECO:0007669"/>
    <property type="project" value="UniProtKB-KW"/>
</dbReference>
<keyword evidence="8 14" id="KW-0378">Hydrolase</keyword>
<dbReference type="SUPFAM" id="SSF55486">
    <property type="entry name" value="Metalloproteases ('zincins'), catalytic domain"/>
    <property type="match status" value="1"/>
</dbReference>
<evidence type="ECO:0000256" key="5">
    <source>
        <dbReference type="ARBA" id="ARBA00022490"/>
    </source>
</evidence>
<feature type="binding site" evidence="13">
    <location>
        <position position="300"/>
    </location>
    <ligand>
        <name>Zn(2+)</name>
        <dbReference type="ChEBI" id="CHEBI:29105"/>
        <note>catalytic</note>
    </ligand>
</feature>